<dbReference type="SUPFAM" id="SSF50475">
    <property type="entry name" value="FMN-binding split barrel"/>
    <property type="match status" value="1"/>
</dbReference>
<gene>
    <name evidence="1" type="ORF">SAMEA4475696_00210</name>
</gene>
<dbReference type="KEGG" id="dco:SAMEA4475696_0210"/>
<dbReference type="STRING" id="1121387.GCA_000429885_01504"/>
<dbReference type="GeneID" id="63458513"/>
<proteinExistence type="predicted"/>
<dbReference type="Pfam" id="PF12900">
    <property type="entry name" value="Pyridox_ox_2"/>
    <property type="match status" value="1"/>
</dbReference>
<evidence type="ECO:0000313" key="2">
    <source>
        <dbReference type="Proteomes" id="UP000242637"/>
    </source>
</evidence>
<dbReference type="Proteomes" id="UP000242637">
    <property type="component" value="Chromosome 1"/>
</dbReference>
<keyword evidence="2" id="KW-1185">Reference proteome</keyword>
<evidence type="ECO:0000313" key="1">
    <source>
        <dbReference type="EMBL" id="SNV17464.1"/>
    </source>
</evidence>
<dbReference type="Gene3D" id="2.30.110.10">
    <property type="entry name" value="Electron Transport, Fmn-binding Protein, Chain A"/>
    <property type="match status" value="1"/>
</dbReference>
<dbReference type="InterPro" id="IPR012349">
    <property type="entry name" value="Split_barrel_FMN-bd"/>
</dbReference>
<protein>
    <submittedName>
        <fullName evidence="1">Pyridoxamine 5'-phosphate oxidase</fullName>
    </submittedName>
</protein>
<dbReference type="AlphaFoldDB" id="A0A239V801"/>
<sequence>MSDSSVCLTDAQCWDLLASVEFGRLGYSRQGRVEVVPVNYVAQRLGVDEGRLLFRTAAGGKLMGACAGDVVFEVDEVGEERAWSVMVRGRARELGEREAREVEDLPLRPWFAGEKAHVVVIVPQEVSGRSFVLQRPWRRMKPAQVVPPRNPWG</sequence>
<dbReference type="RefSeq" id="WP_084441100.1">
    <property type="nucleotide sequence ID" value="NZ_JAAFNI010000001.1"/>
</dbReference>
<dbReference type="InterPro" id="IPR024747">
    <property type="entry name" value="Pyridox_Oxase-rel"/>
</dbReference>
<dbReference type="OrthoDB" id="7062584at2"/>
<reference evidence="1 2" key="1">
    <citation type="submission" date="2017-06" db="EMBL/GenBank/DDBJ databases">
        <authorList>
            <consortium name="Pathogen Informatics"/>
        </authorList>
    </citation>
    <scope>NUCLEOTIDE SEQUENCE [LARGE SCALE GENOMIC DNA]</scope>
    <source>
        <strain evidence="1 2">NCTC13039</strain>
    </source>
</reference>
<dbReference type="EMBL" id="LT906453">
    <property type="protein sequence ID" value="SNV17464.1"/>
    <property type="molecule type" value="Genomic_DNA"/>
</dbReference>
<organism evidence="1 2">
    <name type="scientific">Dermatophilus congolensis</name>
    <dbReference type="NCBI Taxonomy" id="1863"/>
    <lineage>
        <taxon>Bacteria</taxon>
        <taxon>Bacillati</taxon>
        <taxon>Actinomycetota</taxon>
        <taxon>Actinomycetes</taxon>
        <taxon>Micrococcales</taxon>
        <taxon>Dermatophilaceae</taxon>
        <taxon>Dermatophilus</taxon>
    </lineage>
</organism>
<name>A0A239V801_9MICO</name>
<accession>A0A239V801</accession>